<sequence length="67" mass="7613">MVLGAVKNARAQAPIKDFNKGMEELRRAFQGLDMAVWIGAYRKVQRRELSYLESEPTNLGVFVSLEI</sequence>
<reference evidence="1" key="1">
    <citation type="submission" date="2022-11" db="EMBL/GenBank/DDBJ databases">
        <authorList>
            <person name="Morgan W.R."/>
            <person name="Tartar A."/>
        </authorList>
    </citation>
    <scope>NUCLEOTIDE SEQUENCE</scope>
    <source>
        <strain evidence="1">ARSEF 373</strain>
    </source>
</reference>
<keyword evidence="2" id="KW-1185">Reference proteome</keyword>
<dbReference type="AlphaFoldDB" id="A0AAV2YLJ7"/>
<accession>A0AAV2YLJ7</accession>
<evidence type="ECO:0000313" key="1">
    <source>
        <dbReference type="EMBL" id="DAZ94698.1"/>
    </source>
</evidence>
<proteinExistence type="predicted"/>
<name>A0AAV2YLJ7_9STRA</name>
<evidence type="ECO:0000313" key="2">
    <source>
        <dbReference type="Proteomes" id="UP001146120"/>
    </source>
</evidence>
<protein>
    <submittedName>
        <fullName evidence="1">Uncharacterized protein</fullName>
    </submittedName>
</protein>
<organism evidence="1 2">
    <name type="scientific">Lagenidium giganteum</name>
    <dbReference type="NCBI Taxonomy" id="4803"/>
    <lineage>
        <taxon>Eukaryota</taxon>
        <taxon>Sar</taxon>
        <taxon>Stramenopiles</taxon>
        <taxon>Oomycota</taxon>
        <taxon>Peronosporomycetes</taxon>
        <taxon>Pythiales</taxon>
        <taxon>Pythiaceae</taxon>
    </lineage>
</organism>
<comment type="caution">
    <text evidence="1">The sequence shown here is derived from an EMBL/GenBank/DDBJ whole genome shotgun (WGS) entry which is preliminary data.</text>
</comment>
<reference evidence="1" key="2">
    <citation type="journal article" date="2023" name="Microbiol Resour">
        <title>Decontamination and Annotation of the Draft Genome Sequence of the Oomycete Lagenidium giganteum ARSEF 373.</title>
        <authorList>
            <person name="Morgan W.R."/>
            <person name="Tartar A."/>
        </authorList>
    </citation>
    <scope>NUCLEOTIDE SEQUENCE</scope>
    <source>
        <strain evidence="1">ARSEF 373</strain>
    </source>
</reference>
<gene>
    <name evidence="1" type="ORF">N0F65_000013</name>
</gene>
<dbReference type="Proteomes" id="UP001146120">
    <property type="component" value="Unassembled WGS sequence"/>
</dbReference>
<dbReference type="EMBL" id="DAKRPA010000237">
    <property type="protein sequence ID" value="DAZ94698.1"/>
    <property type="molecule type" value="Genomic_DNA"/>
</dbReference>